<feature type="compositionally biased region" description="Basic and acidic residues" evidence="1">
    <location>
        <begin position="68"/>
        <end position="95"/>
    </location>
</feature>
<sequence>MRGAEGGGPADRAGTEAGMGARHEAGDGRDTGPRPAPGGVPGTEALLAAALRAQDADGEGERRALAAFRAARDAEPARAARTRRRDDWRPRDGRHPGRTLKTALSVLLASLTLGGVAYAAMGGGGSAADDGGPDRTRPPAASDAASAGTAAPGTTPGPGTPDPASTPPGASASPGTSAPPRVSASPDHPGAGRDTEAHCRAYERLAGNGKALEATAWQRLVEAAGGAERVETYCTEQLGLPTGPGPSTGAGNGAGGTDAGNGGTGDTGAETTGADGIVGEGGVDLEVGDGGAAAQLPGPARP</sequence>
<feature type="region of interest" description="Disordered" evidence="1">
    <location>
        <begin position="1"/>
        <end position="43"/>
    </location>
</feature>
<organism evidence="2">
    <name type="scientific">Streptomyces tendae</name>
    <dbReference type="NCBI Taxonomy" id="1932"/>
    <lineage>
        <taxon>Bacteria</taxon>
        <taxon>Bacillati</taxon>
        <taxon>Actinomycetota</taxon>
        <taxon>Actinomycetes</taxon>
        <taxon>Kitasatosporales</taxon>
        <taxon>Streptomycetaceae</taxon>
        <taxon>Streptomyces</taxon>
    </lineage>
</organism>
<feature type="compositionally biased region" description="Gly residues" evidence="1">
    <location>
        <begin position="246"/>
        <end position="266"/>
    </location>
</feature>
<name>A0A6B3QPJ5_STRTE</name>
<dbReference type="AlphaFoldDB" id="A0A6B3QPJ5"/>
<feature type="compositionally biased region" description="Low complexity" evidence="1">
    <location>
        <begin position="167"/>
        <end position="180"/>
    </location>
</feature>
<feature type="region of interest" description="Disordered" evidence="1">
    <location>
        <begin position="68"/>
        <end position="99"/>
    </location>
</feature>
<proteinExistence type="predicted"/>
<evidence type="ECO:0000256" key="1">
    <source>
        <dbReference type="SAM" id="MobiDB-lite"/>
    </source>
</evidence>
<feature type="compositionally biased region" description="Low complexity" evidence="1">
    <location>
        <begin position="138"/>
        <end position="154"/>
    </location>
</feature>
<feature type="region of interest" description="Disordered" evidence="1">
    <location>
        <begin position="237"/>
        <end position="302"/>
    </location>
</feature>
<feature type="region of interest" description="Disordered" evidence="1">
    <location>
        <begin position="125"/>
        <end position="194"/>
    </location>
</feature>
<accession>A0A6B3QPJ5</accession>
<gene>
    <name evidence="2" type="ORF">GUR47_16455</name>
</gene>
<comment type="caution">
    <text evidence="2">The sequence shown here is derived from an EMBL/GenBank/DDBJ whole genome shotgun (WGS) entry which is preliminary data.</text>
</comment>
<evidence type="ECO:0000313" key="2">
    <source>
        <dbReference type="EMBL" id="NEV88251.1"/>
    </source>
</evidence>
<feature type="compositionally biased region" description="Basic and acidic residues" evidence="1">
    <location>
        <begin position="21"/>
        <end position="32"/>
    </location>
</feature>
<protein>
    <submittedName>
        <fullName evidence="2">Uncharacterized protein</fullName>
    </submittedName>
</protein>
<reference evidence="2" key="1">
    <citation type="journal article" date="2020" name="Microorganisms">
        <title>Isolation, Genomic and Metabolomic Characterization of Streptomyces tendae VITAKN with Quorum Sensing Inhibitory Activity from Southern India.</title>
        <authorList>
            <person name="Ishaque N.M."/>
            <person name="Burgsdorf I."/>
            <person name="Limlingan Malit J.J."/>
            <person name="Saha S."/>
            <person name="Teta R."/>
            <person name="Ewe D."/>
            <person name="Kannabiran K."/>
            <person name="Hrouzek P."/>
            <person name="Steindler L."/>
            <person name="Costantino V."/>
            <person name="Saurav K."/>
        </authorList>
    </citation>
    <scope>NUCLEOTIDE SEQUENCE</scope>
    <source>
        <strain evidence="2">VITAKN</strain>
    </source>
</reference>
<dbReference type="EMBL" id="JAAIFS010000003">
    <property type="protein sequence ID" value="NEV88251.1"/>
    <property type="molecule type" value="Genomic_DNA"/>
</dbReference>